<feature type="domain" description="BPL/LPL catalytic" evidence="1">
    <location>
        <begin position="1"/>
        <end position="110"/>
    </location>
</feature>
<dbReference type="InterPro" id="IPR045864">
    <property type="entry name" value="aa-tRNA-synth_II/BPL/LPL"/>
</dbReference>
<reference evidence="2" key="1">
    <citation type="journal article" date="2022" name="Arch. Microbiol.">
        <title>Pseudodesulfovibrio sediminis sp. nov., a mesophilic and neutrophilic sulfate-reducing bacterium isolated from sediment of a brackish lake.</title>
        <authorList>
            <person name="Takahashi A."/>
            <person name="Kojima H."/>
            <person name="Watanabe M."/>
            <person name="Fukui M."/>
        </authorList>
    </citation>
    <scope>NUCLEOTIDE SEQUENCE</scope>
    <source>
        <strain evidence="2">SF6</strain>
    </source>
</reference>
<protein>
    <recommendedName>
        <fullName evidence="1">BPL/LPL catalytic domain-containing protein</fullName>
    </recommendedName>
</protein>
<dbReference type="PANTHER" id="PTHR12835">
    <property type="entry name" value="BIOTIN PROTEIN LIGASE"/>
    <property type="match status" value="1"/>
</dbReference>
<dbReference type="Gene3D" id="3.30.930.10">
    <property type="entry name" value="Bira Bifunctional Protein, Domain 2"/>
    <property type="match status" value="1"/>
</dbReference>
<organism evidence="2 3">
    <name type="scientific">Pseudodesulfovibrio sediminis</name>
    <dbReference type="NCBI Taxonomy" id="2810563"/>
    <lineage>
        <taxon>Bacteria</taxon>
        <taxon>Pseudomonadati</taxon>
        <taxon>Thermodesulfobacteriota</taxon>
        <taxon>Desulfovibrionia</taxon>
        <taxon>Desulfovibrionales</taxon>
        <taxon>Desulfovibrionaceae</taxon>
    </lineage>
</organism>
<dbReference type="InterPro" id="IPR004143">
    <property type="entry name" value="BPL_LPL_catalytic"/>
</dbReference>
<evidence type="ECO:0000259" key="1">
    <source>
        <dbReference type="PROSITE" id="PS51733"/>
    </source>
</evidence>
<evidence type="ECO:0000313" key="2">
    <source>
        <dbReference type="EMBL" id="BCS87108.1"/>
    </source>
</evidence>
<dbReference type="PANTHER" id="PTHR12835:SF5">
    <property type="entry name" value="BIOTIN--PROTEIN LIGASE"/>
    <property type="match status" value="1"/>
</dbReference>
<proteinExistence type="predicted"/>
<keyword evidence="3" id="KW-1185">Reference proteome</keyword>
<dbReference type="EMBL" id="AP024485">
    <property type="protein sequence ID" value="BCS87108.1"/>
    <property type="molecule type" value="Genomic_DNA"/>
</dbReference>
<name>A0ABM7P2U4_9BACT</name>
<evidence type="ECO:0000313" key="3">
    <source>
        <dbReference type="Proteomes" id="UP001053296"/>
    </source>
</evidence>
<accession>A0ABM7P2U4</accession>
<dbReference type="Pfam" id="PF03099">
    <property type="entry name" value="BPL_LplA_LipB"/>
    <property type="match status" value="1"/>
</dbReference>
<gene>
    <name evidence="2" type="ORF">PSDVSF_03500</name>
</gene>
<sequence length="172" mass="18549">MNTLLPLVSGYIVTSVLEKLGAAVTIKWPNDILQLGQKVGGMLIEENKDTSILGFGLNLADCPPESDLREDHSVPAAKIVIPSFSGGPLSLLETLVNRGRNVYEVMLDEIPPAQLLVLIENNLAWIGKDVLVREGGETPYKAVIVGLSPKGGLVLRHRGKERVVFSGSIFPL</sequence>
<dbReference type="SUPFAM" id="SSF55681">
    <property type="entry name" value="Class II aaRS and biotin synthetases"/>
    <property type="match status" value="1"/>
</dbReference>
<dbReference type="Proteomes" id="UP001053296">
    <property type="component" value="Chromosome"/>
</dbReference>
<dbReference type="PROSITE" id="PS51733">
    <property type="entry name" value="BPL_LPL_CATALYTIC"/>
    <property type="match status" value="1"/>
</dbReference>